<dbReference type="AlphaFoldDB" id="A0A4Y2QWW0"/>
<evidence type="ECO:0000313" key="2">
    <source>
        <dbReference type="Proteomes" id="UP000499080"/>
    </source>
</evidence>
<organism evidence="1 2">
    <name type="scientific">Araneus ventricosus</name>
    <name type="common">Orbweaver spider</name>
    <name type="synonym">Epeira ventricosa</name>
    <dbReference type="NCBI Taxonomy" id="182803"/>
    <lineage>
        <taxon>Eukaryota</taxon>
        <taxon>Metazoa</taxon>
        <taxon>Ecdysozoa</taxon>
        <taxon>Arthropoda</taxon>
        <taxon>Chelicerata</taxon>
        <taxon>Arachnida</taxon>
        <taxon>Araneae</taxon>
        <taxon>Araneomorphae</taxon>
        <taxon>Entelegynae</taxon>
        <taxon>Araneoidea</taxon>
        <taxon>Araneidae</taxon>
        <taxon>Araneus</taxon>
    </lineage>
</organism>
<protein>
    <submittedName>
        <fullName evidence="1">Uncharacterized protein</fullName>
    </submittedName>
</protein>
<evidence type="ECO:0000313" key="1">
    <source>
        <dbReference type="EMBL" id="GBN67599.1"/>
    </source>
</evidence>
<proteinExistence type="predicted"/>
<name>A0A4Y2QWW0_ARAVE</name>
<dbReference type="Proteomes" id="UP000499080">
    <property type="component" value="Unassembled WGS sequence"/>
</dbReference>
<comment type="caution">
    <text evidence="1">The sequence shown here is derived from an EMBL/GenBank/DDBJ whole genome shotgun (WGS) entry which is preliminary data.</text>
</comment>
<dbReference type="EMBL" id="BGPR01014996">
    <property type="protein sequence ID" value="GBN67599.1"/>
    <property type="molecule type" value="Genomic_DNA"/>
</dbReference>
<sequence length="118" mass="13586">MNRAGYRVHFYDAWSIVHVLRITNKPSPRPALASGSNFNDRPLRLHRALWHPRYQRRLRKGYNFTFHRLSAKAFPQGLHRKAFYEPPVPSCVAPSGIVVTALAFKLYELGFDPRLGGI</sequence>
<accession>A0A4Y2QWW0</accession>
<keyword evidence="2" id="KW-1185">Reference proteome</keyword>
<reference evidence="1 2" key="1">
    <citation type="journal article" date="2019" name="Sci. Rep.">
        <title>Orb-weaving spider Araneus ventricosus genome elucidates the spidroin gene catalogue.</title>
        <authorList>
            <person name="Kono N."/>
            <person name="Nakamura H."/>
            <person name="Ohtoshi R."/>
            <person name="Moran D.A.P."/>
            <person name="Shinohara A."/>
            <person name="Yoshida Y."/>
            <person name="Fujiwara M."/>
            <person name="Mori M."/>
            <person name="Tomita M."/>
            <person name="Arakawa K."/>
        </authorList>
    </citation>
    <scope>NUCLEOTIDE SEQUENCE [LARGE SCALE GENOMIC DNA]</scope>
</reference>
<gene>
    <name evidence="1" type="ORF">AVEN_105653_1</name>
</gene>